<evidence type="ECO:0000256" key="9">
    <source>
        <dbReference type="PROSITE-ProRule" id="PRU00282"/>
    </source>
</evidence>
<proteinExistence type="inferred from homology"/>
<dbReference type="GO" id="GO:0031966">
    <property type="term" value="C:mitochondrial membrane"/>
    <property type="evidence" value="ECO:0007669"/>
    <property type="project" value="UniProtKB-SubCell"/>
</dbReference>
<dbReference type="PROSITE" id="PS50920">
    <property type="entry name" value="SOLCAR"/>
    <property type="match status" value="2"/>
</dbReference>
<dbReference type="GO" id="GO:0071913">
    <property type="term" value="F:citrate secondary active transmembrane transporter activity"/>
    <property type="evidence" value="ECO:0007669"/>
    <property type="project" value="TreeGrafter"/>
</dbReference>
<keyword evidence="12" id="KW-1185">Reference proteome</keyword>
<name>A0A8J5XI56_DIALT</name>
<feature type="repeat" description="Solcar" evidence="9">
    <location>
        <begin position="87"/>
        <end position="171"/>
    </location>
</feature>
<evidence type="ECO:0000256" key="1">
    <source>
        <dbReference type="ARBA" id="ARBA00004225"/>
    </source>
</evidence>
<keyword evidence="6" id="KW-1133">Transmembrane helix</keyword>
<evidence type="ECO:0000256" key="4">
    <source>
        <dbReference type="ARBA" id="ARBA00022692"/>
    </source>
</evidence>
<dbReference type="Gene3D" id="1.50.40.10">
    <property type="entry name" value="Mitochondrial carrier domain"/>
    <property type="match status" value="1"/>
</dbReference>
<gene>
    <name evidence="11" type="ORF">KFE25_006980</name>
</gene>
<evidence type="ECO:0000256" key="3">
    <source>
        <dbReference type="ARBA" id="ARBA00022448"/>
    </source>
</evidence>
<evidence type="ECO:0000256" key="5">
    <source>
        <dbReference type="ARBA" id="ARBA00022737"/>
    </source>
</evidence>
<dbReference type="InterPro" id="IPR023395">
    <property type="entry name" value="MCP_dom_sf"/>
</dbReference>
<dbReference type="InterPro" id="IPR018108">
    <property type="entry name" value="MCP_transmembrane"/>
</dbReference>
<dbReference type="OrthoDB" id="756301at2759"/>
<sequence length="268" mass="28726">MQAPEADCHFAASLVAAFVNYPLWRASAVAQSGFKVPGAGVLGKWAAAFKPPWRGVGWVLGGMTWARASIFYGSDAGKQLLVAAGAPPAISMVVPPMVISTLVQVANQPIIRASITIQDPGSRWQTVSAAMHGISETRGLGALWHGTSAGILKTVPKYCVAVLVKDAMDEWLPKPAPGAPRSEGRLRSAKKAVAAGVAGATITNPFDIIRNEMFKTDESLPQVCRRLSRDQGVRWLWRGVDKNLVSVAIPIAMTIYLADLFTVMKRNH</sequence>
<feature type="repeat" description="Solcar" evidence="9">
    <location>
        <begin position="183"/>
        <end position="264"/>
    </location>
</feature>
<keyword evidence="5" id="KW-0677">Repeat</keyword>
<evidence type="ECO:0000256" key="6">
    <source>
        <dbReference type="ARBA" id="ARBA00022989"/>
    </source>
</evidence>
<evidence type="ECO:0000313" key="12">
    <source>
        <dbReference type="Proteomes" id="UP000751190"/>
    </source>
</evidence>
<dbReference type="PANTHER" id="PTHR45788">
    <property type="entry name" value="SUCCINATE/FUMARATE MITOCHONDRIAL TRANSPORTER-RELATED"/>
    <property type="match status" value="1"/>
</dbReference>
<accession>A0A8J5XI56</accession>
<dbReference type="SUPFAM" id="SSF103506">
    <property type="entry name" value="Mitochondrial carrier"/>
    <property type="match status" value="1"/>
</dbReference>
<protein>
    <recommendedName>
        <fullName evidence="13">Mitochondrial carrier protein</fullName>
    </recommendedName>
</protein>
<dbReference type="EMBL" id="JAGTXO010000005">
    <property type="protein sequence ID" value="KAG8467928.1"/>
    <property type="molecule type" value="Genomic_DNA"/>
</dbReference>
<dbReference type="Pfam" id="PF00153">
    <property type="entry name" value="Mito_carr"/>
    <property type="match status" value="1"/>
</dbReference>
<comment type="similarity">
    <text evidence="2 10">Belongs to the mitochondrial carrier (TC 2.A.29) family.</text>
</comment>
<evidence type="ECO:0008006" key="13">
    <source>
        <dbReference type="Google" id="ProtNLM"/>
    </source>
</evidence>
<keyword evidence="7" id="KW-0496">Mitochondrion</keyword>
<reference evidence="11" key="1">
    <citation type="submission" date="2021-05" db="EMBL/GenBank/DDBJ databases">
        <title>The genome of the haptophyte Pavlova lutheri (Diacronema luteri, Pavlovales) - a model for lipid biosynthesis in eukaryotic algae.</title>
        <authorList>
            <person name="Hulatt C.J."/>
            <person name="Posewitz M.C."/>
        </authorList>
    </citation>
    <scope>NUCLEOTIDE SEQUENCE</scope>
    <source>
        <strain evidence="11">NIVA-4/92</strain>
    </source>
</reference>
<dbReference type="InterPro" id="IPR049563">
    <property type="entry name" value="TXTP-like"/>
</dbReference>
<evidence type="ECO:0000256" key="10">
    <source>
        <dbReference type="RuleBase" id="RU000488"/>
    </source>
</evidence>
<keyword evidence="8 9" id="KW-0472">Membrane</keyword>
<dbReference type="AlphaFoldDB" id="A0A8J5XI56"/>
<evidence type="ECO:0000256" key="2">
    <source>
        <dbReference type="ARBA" id="ARBA00006375"/>
    </source>
</evidence>
<keyword evidence="3 10" id="KW-0813">Transport</keyword>
<organism evidence="11 12">
    <name type="scientific">Diacronema lutheri</name>
    <name type="common">Unicellular marine alga</name>
    <name type="synonym">Monochrysis lutheri</name>
    <dbReference type="NCBI Taxonomy" id="2081491"/>
    <lineage>
        <taxon>Eukaryota</taxon>
        <taxon>Haptista</taxon>
        <taxon>Haptophyta</taxon>
        <taxon>Pavlovophyceae</taxon>
        <taxon>Pavlovales</taxon>
        <taxon>Pavlovaceae</taxon>
        <taxon>Diacronema</taxon>
    </lineage>
</organism>
<evidence type="ECO:0000313" key="11">
    <source>
        <dbReference type="EMBL" id="KAG8467928.1"/>
    </source>
</evidence>
<dbReference type="OMA" id="IRNEMFK"/>
<evidence type="ECO:0000256" key="7">
    <source>
        <dbReference type="ARBA" id="ARBA00023128"/>
    </source>
</evidence>
<comment type="caution">
    <text evidence="11">The sequence shown here is derived from an EMBL/GenBank/DDBJ whole genome shotgun (WGS) entry which is preliminary data.</text>
</comment>
<dbReference type="PANTHER" id="PTHR45788:SF4">
    <property type="entry name" value="TRICARBOXYLATE TRANSPORT PROTEIN, MITOCHONDRIAL"/>
    <property type="match status" value="1"/>
</dbReference>
<keyword evidence="4 9" id="KW-0812">Transmembrane</keyword>
<dbReference type="Proteomes" id="UP000751190">
    <property type="component" value="Unassembled WGS sequence"/>
</dbReference>
<dbReference type="GO" id="GO:0006843">
    <property type="term" value="P:mitochondrial citrate transmembrane transport"/>
    <property type="evidence" value="ECO:0007669"/>
    <property type="project" value="TreeGrafter"/>
</dbReference>
<evidence type="ECO:0000256" key="8">
    <source>
        <dbReference type="ARBA" id="ARBA00023136"/>
    </source>
</evidence>
<comment type="subcellular location">
    <subcellularLocation>
        <location evidence="1">Mitochondrion membrane</location>
        <topology evidence="1">Multi-pass membrane protein</topology>
    </subcellularLocation>
</comment>